<dbReference type="AlphaFoldDB" id="A0A7J5B919"/>
<keyword evidence="3" id="KW-0815">Transposition</keyword>
<comment type="caution">
    <text evidence="6">The sequence shown here is derived from an EMBL/GenBank/DDBJ whole genome shotgun (WGS) entry which is preliminary data.</text>
</comment>
<reference evidence="6 7" key="1">
    <citation type="submission" date="2019-09" db="EMBL/GenBank/DDBJ databases">
        <title>Phylogeny of genus Pseudoclavibacter and closely related genus.</title>
        <authorList>
            <person name="Li Y."/>
        </authorList>
    </citation>
    <scope>NUCLEOTIDE SEQUENCE [LARGE SCALE GENOMIC DNA]</scope>
    <source>
        <strain evidence="6 7">KCTC 13959</strain>
    </source>
</reference>
<evidence type="ECO:0000313" key="7">
    <source>
        <dbReference type="Proteomes" id="UP000433493"/>
    </source>
</evidence>
<dbReference type="Proteomes" id="UP000433493">
    <property type="component" value="Unassembled WGS sequence"/>
</dbReference>
<dbReference type="GO" id="GO:0003677">
    <property type="term" value="F:DNA binding"/>
    <property type="evidence" value="ECO:0007669"/>
    <property type="project" value="UniProtKB-KW"/>
</dbReference>
<protein>
    <submittedName>
        <fullName evidence="6">Uncharacterized protein</fullName>
    </submittedName>
</protein>
<evidence type="ECO:0000256" key="2">
    <source>
        <dbReference type="ARBA" id="ARBA00010961"/>
    </source>
</evidence>
<keyword evidence="5" id="KW-0233">DNA recombination</keyword>
<dbReference type="OrthoDB" id="9793302at2"/>
<dbReference type="Pfam" id="PF00872">
    <property type="entry name" value="Transposase_mut"/>
    <property type="match status" value="1"/>
</dbReference>
<dbReference type="EMBL" id="WBKB01000009">
    <property type="protein sequence ID" value="KAB1641416.1"/>
    <property type="molecule type" value="Genomic_DNA"/>
</dbReference>
<dbReference type="GO" id="GO:0004803">
    <property type="term" value="F:transposase activity"/>
    <property type="evidence" value="ECO:0007669"/>
    <property type="project" value="InterPro"/>
</dbReference>
<dbReference type="RefSeq" id="WP_158053099.1">
    <property type="nucleotide sequence ID" value="NZ_WBKB01000009.1"/>
</dbReference>
<organism evidence="6 7">
    <name type="scientific">Gulosibacter chungangensis</name>
    <dbReference type="NCBI Taxonomy" id="979746"/>
    <lineage>
        <taxon>Bacteria</taxon>
        <taxon>Bacillati</taxon>
        <taxon>Actinomycetota</taxon>
        <taxon>Actinomycetes</taxon>
        <taxon>Micrococcales</taxon>
        <taxon>Microbacteriaceae</taxon>
        <taxon>Gulosibacter</taxon>
    </lineage>
</organism>
<comment type="similarity">
    <text evidence="2">Belongs to the transposase mutator family.</text>
</comment>
<name>A0A7J5B919_9MICO</name>
<evidence type="ECO:0000256" key="4">
    <source>
        <dbReference type="ARBA" id="ARBA00023125"/>
    </source>
</evidence>
<accession>A0A7J5B919</accession>
<keyword evidence="4" id="KW-0238">DNA-binding</keyword>
<evidence type="ECO:0000256" key="3">
    <source>
        <dbReference type="ARBA" id="ARBA00022578"/>
    </source>
</evidence>
<dbReference type="InterPro" id="IPR001207">
    <property type="entry name" value="Transposase_mutator"/>
</dbReference>
<dbReference type="GO" id="GO:0006313">
    <property type="term" value="P:DNA transposition"/>
    <property type="evidence" value="ECO:0007669"/>
    <property type="project" value="InterPro"/>
</dbReference>
<keyword evidence="7" id="KW-1185">Reference proteome</keyword>
<proteinExistence type="inferred from homology"/>
<comment type="function">
    <text evidence="1">Required for the transposition of the insertion element.</text>
</comment>
<evidence type="ECO:0000313" key="6">
    <source>
        <dbReference type="EMBL" id="KAB1641416.1"/>
    </source>
</evidence>
<evidence type="ECO:0000256" key="5">
    <source>
        <dbReference type="ARBA" id="ARBA00023172"/>
    </source>
</evidence>
<sequence length="61" mass="6900">MRLGRGSCERLVPFFKFDAGIHRVVCTTNTIESIKAPYRRSVSARGHLPSETTTIRCLYIS</sequence>
<evidence type="ECO:0000256" key="1">
    <source>
        <dbReference type="ARBA" id="ARBA00002190"/>
    </source>
</evidence>
<gene>
    <name evidence="6" type="ORF">F8O05_12560</name>
</gene>